<keyword evidence="1" id="KW-0812">Transmembrane</keyword>
<dbReference type="EMBL" id="AP018227">
    <property type="protein sequence ID" value="BAY85945.1"/>
    <property type="molecule type" value="Genomic_DNA"/>
</dbReference>
<dbReference type="AlphaFoldDB" id="A0A1Z4LXG2"/>
<evidence type="ECO:0000256" key="1">
    <source>
        <dbReference type="SAM" id="Phobius"/>
    </source>
</evidence>
<keyword evidence="3" id="KW-1185">Reference proteome</keyword>
<accession>A0A1Z4LXG2</accession>
<name>A0A1Z4LXG2_9CYAN</name>
<keyword evidence="1" id="KW-0472">Membrane</keyword>
<dbReference type="Proteomes" id="UP000218418">
    <property type="component" value="Chromosome"/>
</dbReference>
<organism evidence="2 3">
    <name type="scientific">Calothrix parasitica NIES-267</name>
    <dbReference type="NCBI Taxonomy" id="1973488"/>
    <lineage>
        <taxon>Bacteria</taxon>
        <taxon>Bacillati</taxon>
        <taxon>Cyanobacteriota</taxon>
        <taxon>Cyanophyceae</taxon>
        <taxon>Nostocales</taxon>
        <taxon>Calotrichaceae</taxon>
        <taxon>Calothrix</taxon>
    </lineage>
</organism>
<feature type="transmembrane region" description="Helical" evidence="1">
    <location>
        <begin position="58"/>
        <end position="79"/>
    </location>
</feature>
<sequence length="101" mass="11583">MGNSNNQKSNWKEVSSILHESQQGYFYHLSKYDSGILNSENKKGQVRYQHQPKYFGNEIFACCLVAAIFIINIGGSGLIRNRTKQQLIYSTTLQTSHIIRQ</sequence>
<proteinExistence type="predicted"/>
<evidence type="ECO:0000313" key="2">
    <source>
        <dbReference type="EMBL" id="BAY85945.1"/>
    </source>
</evidence>
<protein>
    <submittedName>
        <fullName evidence="2">Uncharacterized protein</fullName>
    </submittedName>
</protein>
<gene>
    <name evidence="2" type="ORF">NIES267_54510</name>
</gene>
<reference evidence="2 3" key="1">
    <citation type="submission" date="2017-06" db="EMBL/GenBank/DDBJ databases">
        <title>Genome sequencing of cyanobaciteial culture collection at National Institute for Environmental Studies (NIES).</title>
        <authorList>
            <person name="Hirose Y."/>
            <person name="Shimura Y."/>
            <person name="Fujisawa T."/>
            <person name="Nakamura Y."/>
            <person name="Kawachi M."/>
        </authorList>
    </citation>
    <scope>NUCLEOTIDE SEQUENCE [LARGE SCALE GENOMIC DNA]</scope>
    <source>
        <strain evidence="2 3">NIES-267</strain>
    </source>
</reference>
<evidence type="ECO:0000313" key="3">
    <source>
        <dbReference type="Proteomes" id="UP000218418"/>
    </source>
</evidence>
<keyword evidence="1" id="KW-1133">Transmembrane helix</keyword>